<organism evidence="2 3">
    <name type="scientific">Fusarium napiforme</name>
    <dbReference type="NCBI Taxonomy" id="42672"/>
    <lineage>
        <taxon>Eukaryota</taxon>
        <taxon>Fungi</taxon>
        <taxon>Dikarya</taxon>
        <taxon>Ascomycota</taxon>
        <taxon>Pezizomycotina</taxon>
        <taxon>Sordariomycetes</taxon>
        <taxon>Hypocreomycetidae</taxon>
        <taxon>Hypocreales</taxon>
        <taxon>Nectriaceae</taxon>
        <taxon>Fusarium</taxon>
        <taxon>Fusarium fujikuroi species complex</taxon>
    </lineage>
</organism>
<accession>A0A8H5JCN4</accession>
<feature type="compositionally biased region" description="Low complexity" evidence="1">
    <location>
        <begin position="1"/>
        <end position="12"/>
    </location>
</feature>
<sequence length="137" mass="15031">MGSDTSSTNSESSELHGNSSTCSGNGTDSGTVQAYFDHGQLEDDELSSYARELHTLHALYIESLRRTPLMDVKRRDSSLDSICAVWGSPKRHSELFLEFESSHESEEASETRSSRFPSASGRYTAQSSTRSPNLGCD</sequence>
<feature type="compositionally biased region" description="Basic and acidic residues" evidence="1">
    <location>
        <begin position="100"/>
        <end position="113"/>
    </location>
</feature>
<dbReference type="EMBL" id="JAAOAO010000269">
    <property type="protein sequence ID" value="KAF5551778.1"/>
    <property type="molecule type" value="Genomic_DNA"/>
</dbReference>
<keyword evidence="3" id="KW-1185">Reference proteome</keyword>
<feature type="region of interest" description="Disordered" evidence="1">
    <location>
        <begin position="100"/>
        <end position="137"/>
    </location>
</feature>
<evidence type="ECO:0000313" key="3">
    <source>
        <dbReference type="Proteomes" id="UP000574317"/>
    </source>
</evidence>
<feature type="compositionally biased region" description="Polar residues" evidence="1">
    <location>
        <begin position="115"/>
        <end position="137"/>
    </location>
</feature>
<protein>
    <submittedName>
        <fullName evidence="2">Uncharacterized protein</fullName>
    </submittedName>
</protein>
<reference evidence="2 3" key="1">
    <citation type="submission" date="2020-05" db="EMBL/GenBank/DDBJ databases">
        <title>Identification and distribution of gene clusters putatively required for synthesis of sphingolipid metabolism inhibitors in phylogenetically diverse species of the filamentous fungus Fusarium.</title>
        <authorList>
            <person name="Kim H.-S."/>
            <person name="Busman M."/>
            <person name="Brown D.W."/>
            <person name="Divon H."/>
            <person name="Uhlig S."/>
            <person name="Proctor R.H."/>
        </authorList>
    </citation>
    <scope>NUCLEOTIDE SEQUENCE [LARGE SCALE GENOMIC DNA]</scope>
    <source>
        <strain evidence="2 3">NRRL 25196</strain>
    </source>
</reference>
<dbReference type="AlphaFoldDB" id="A0A8H5JCN4"/>
<proteinExistence type="predicted"/>
<evidence type="ECO:0000313" key="2">
    <source>
        <dbReference type="EMBL" id="KAF5551778.1"/>
    </source>
</evidence>
<feature type="compositionally biased region" description="Polar residues" evidence="1">
    <location>
        <begin position="15"/>
        <end position="32"/>
    </location>
</feature>
<gene>
    <name evidence="2" type="ORF">FNAPI_7384</name>
</gene>
<name>A0A8H5JCN4_9HYPO</name>
<comment type="caution">
    <text evidence="2">The sequence shown here is derived from an EMBL/GenBank/DDBJ whole genome shotgun (WGS) entry which is preliminary data.</text>
</comment>
<dbReference type="Proteomes" id="UP000574317">
    <property type="component" value="Unassembled WGS sequence"/>
</dbReference>
<feature type="region of interest" description="Disordered" evidence="1">
    <location>
        <begin position="1"/>
        <end position="36"/>
    </location>
</feature>
<evidence type="ECO:0000256" key="1">
    <source>
        <dbReference type="SAM" id="MobiDB-lite"/>
    </source>
</evidence>